<evidence type="ECO:0000256" key="9">
    <source>
        <dbReference type="ARBA" id="ARBA00067609"/>
    </source>
</evidence>
<evidence type="ECO:0000256" key="11">
    <source>
        <dbReference type="PROSITE-ProRule" id="PRU00546"/>
    </source>
</evidence>
<comment type="domain">
    <text evidence="10">The J domain is necessary and sufficient to stimulate DnaK ATPase activity. Zinc center 1 plays an important role in the autonomous, DnaK-independent chaperone activity of DnaJ. Zinc center 2 is essential for interaction with DnaK and for DnaJ activity.</text>
</comment>
<feature type="repeat" description="CXXCXGXG motif" evidence="10">
    <location>
        <begin position="161"/>
        <end position="168"/>
    </location>
</feature>
<dbReference type="Gene3D" id="2.10.230.10">
    <property type="entry name" value="Heat shock protein DnaJ, cysteine-rich domain"/>
    <property type="match status" value="1"/>
</dbReference>
<evidence type="ECO:0000256" key="6">
    <source>
        <dbReference type="ARBA" id="ARBA00023186"/>
    </source>
</evidence>
<dbReference type="GO" id="GO:0051082">
    <property type="term" value="F:unfolded protein binding"/>
    <property type="evidence" value="ECO:0007669"/>
    <property type="project" value="UniProtKB-UniRule"/>
</dbReference>
<dbReference type="EMBL" id="FUWW01000003">
    <property type="protein sequence ID" value="SJZ39532.1"/>
    <property type="molecule type" value="Genomic_DNA"/>
</dbReference>
<dbReference type="STRING" id="290054.SAMN02745114_00382"/>
<evidence type="ECO:0000256" key="1">
    <source>
        <dbReference type="ARBA" id="ARBA00022705"/>
    </source>
</evidence>
<dbReference type="OrthoDB" id="9779889at2"/>
<dbReference type="InterPro" id="IPR008971">
    <property type="entry name" value="HSP40/DnaJ_pept-bd"/>
</dbReference>
<feature type="domain" description="J" evidence="12">
    <location>
        <begin position="7"/>
        <end position="72"/>
    </location>
</feature>
<feature type="repeat" description="CXXCXGXG motif" evidence="10">
    <location>
        <begin position="178"/>
        <end position="185"/>
    </location>
</feature>
<comment type="subcellular location">
    <subcellularLocation>
        <location evidence="10">Cytoplasm</location>
    </subcellularLocation>
</comment>
<feature type="binding site" evidence="10">
    <location>
        <position position="178"/>
    </location>
    <ligand>
        <name>Zn(2+)</name>
        <dbReference type="ChEBI" id="CHEBI:29105"/>
        <label>2</label>
    </ligand>
</feature>
<dbReference type="Proteomes" id="UP000190657">
    <property type="component" value="Unassembled WGS sequence"/>
</dbReference>
<keyword evidence="2 10" id="KW-0479">Metal-binding</keyword>
<evidence type="ECO:0000259" key="12">
    <source>
        <dbReference type="PROSITE" id="PS50076"/>
    </source>
</evidence>
<evidence type="ECO:0000313" key="15">
    <source>
        <dbReference type="Proteomes" id="UP000190657"/>
    </source>
</evidence>
<dbReference type="NCBIfam" id="NF008035">
    <property type="entry name" value="PRK10767.1"/>
    <property type="match status" value="1"/>
</dbReference>
<dbReference type="PANTHER" id="PTHR43096:SF52">
    <property type="entry name" value="DNAJ HOMOLOG 1, MITOCHONDRIAL-RELATED"/>
    <property type="match status" value="1"/>
</dbReference>
<dbReference type="InterPro" id="IPR001623">
    <property type="entry name" value="DnaJ_domain"/>
</dbReference>
<dbReference type="GO" id="GO:0005524">
    <property type="term" value="F:ATP binding"/>
    <property type="evidence" value="ECO:0007669"/>
    <property type="project" value="InterPro"/>
</dbReference>
<dbReference type="InterPro" id="IPR036410">
    <property type="entry name" value="HSP_DnaJ_Cys-rich_dom_sf"/>
</dbReference>
<dbReference type="NCBIfam" id="TIGR02349">
    <property type="entry name" value="DnaJ_bact"/>
    <property type="match status" value="1"/>
</dbReference>
<feature type="binding site" evidence="10">
    <location>
        <position position="164"/>
    </location>
    <ligand>
        <name>Zn(2+)</name>
        <dbReference type="ChEBI" id="CHEBI:29105"/>
        <label>1</label>
    </ligand>
</feature>
<dbReference type="RefSeq" id="WP_078767882.1">
    <property type="nucleotide sequence ID" value="NZ_FUWW01000003.1"/>
</dbReference>
<dbReference type="Gene3D" id="1.10.287.110">
    <property type="entry name" value="DnaJ domain"/>
    <property type="match status" value="1"/>
</dbReference>
<dbReference type="SUPFAM" id="SSF57938">
    <property type="entry name" value="DnaJ/Hsp40 cysteine-rich domain"/>
    <property type="match status" value="1"/>
</dbReference>
<dbReference type="SUPFAM" id="SSF49493">
    <property type="entry name" value="HSP40/DnaJ peptide-binding domain"/>
    <property type="match status" value="2"/>
</dbReference>
<evidence type="ECO:0000256" key="7">
    <source>
        <dbReference type="ARBA" id="ARBA00053423"/>
    </source>
</evidence>
<proteinExistence type="inferred from homology"/>
<evidence type="ECO:0000256" key="3">
    <source>
        <dbReference type="ARBA" id="ARBA00022737"/>
    </source>
</evidence>
<keyword evidence="1 10" id="KW-0235">DNA replication</keyword>
<dbReference type="InterPro" id="IPR002939">
    <property type="entry name" value="DnaJ_C"/>
</dbReference>
<dbReference type="InterPro" id="IPR036869">
    <property type="entry name" value="J_dom_sf"/>
</dbReference>
<dbReference type="GO" id="GO:0031072">
    <property type="term" value="F:heat shock protein binding"/>
    <property type="evidence" value="ECO:0007669"/>
    <property type="project" value="InterPro"/>
</dbReference>
<comment type="subunit">
    <text evidence="10">Homodimer.</text>
</comment>
<feature type="binding site" evidence="10">
    <location>
        <position position="207"/>
    </location>
    <ligand>
        <name>Zn(2+)</name>
        <dbReference type="ChEBI" id="CHEBI:29105"/>
        <label>2</label>
    </ligand>
</feature>
<dbReference type="AlphaFoldDB" id="A0A1T4KAW3"/>
<dbReference type="Pfam" id="PF01556">
    <property type="entry name" value="DnaJ_C"/>
    <property type="match status" value="1"/>
</dbReference>
<keyword evidence="5 10" id="KW-0862">Zinc</keyword>
<dbReference type="PROSITE" id="PS51188">
    <property type="entry name" value="ZF_CR"/>
    <property type="match status" value="1"/>
</dbReference>
<dbReference type="Pfam" id="PF00684">
    <property type="entry name" value="DnaJ_CXXCXGXG"/>
    <property type="match status" value="1"/>
</dbReference>
<dbReference type="FunFam" id="2.60.260.20:FF:000005">
    <property type="entry name" value="Chaperone protein dnaJ 1, mitochondrial"/>
    <property type="match status" value="1"/>
</dbReference>
<dbReference type="CDD" id="cd10719">
    <property type="entry name" value="DnaJ_zf"/>
    <property type="match status" value="1"/>
</dbReference>
<keyword evidence="6 10" id="KW-0143">Chaperone</keyword>
<evidence type="ECO:0000256" key="10">
    <source>
        <dbReference type="HAMAP-Rule" id="MF_01152"/>
    </source>
</evidence>
<organism evidence="14 15">
    <name type="scientific">Eubacterium coprostanoligenes</name>
    <dbReference type="NCBI Taxonomy" id="290054"/>
    <lineage>
        <taxon>Bacteria</taxon>
        <taxon>Bacillati</taxon>
        <taxon>Bacillota</taxon>
        <taxon>Clostridia</taxon>
        <taxon>Eubacteriales</taxon>
        <taxon>Eubacteriaceae</taxon>
        <taxon>Eubacterium</taxon>
    </lineage>
</organism>
<keyword evidence="3 10" id="KW-0677">Repeat</keyword>
<dbReference type="GO" id="GO:0009408">
    <property type="term" value="P:response to heat"/>
    <property type="evidence" value="ECO:0007669"/>
    <property type="project" value="InterPro"/>
</dbReference>
<dbReference type="GO" id="GO:0008270">
    <property type="term" value="F:zinc ion binding"/>
    <property type="evidence" value="ECO:0007669"/>
    <property type="project" value="UniProtKB-UniRule"/>
</dbReference>
<feature type="repeat" description="CXXCXGXG motif" evidence="10">
    <location>
        <begin position="218"/>
        <end position="225"/>
    </location>
</feature>
<gene>
    <name evidence="10" type="primary">dnaJ</name>
    <name evidence="14" type="ORF">SAMN02745114_00382</name>
</gene>
<feature type="binding site" evidence="10">
    <location>
        <position position="181"/>
    </location>
    <ligand>
        <name>Zn(2+)</name>
        <dbReference type="ChEBI" id="CHEBI:29105"/>
        <label>2</label>
    </ligand>
</feature>
<reference evidence="14 15" key="1">
    <citation type="submission" date="2017-02" db="EMBL/GenBank/DDBJ databases">
        <authorList>
            <person name="Peterson S.W."/>
        </authorList>
    </citation>
    <scope>NUCLEOTIDE SEQUENCE [LARGE SCALE GENOMIC DNA]</scope>
    <source>
        <strain evidence="14 15">ATCC 51222</strain>
    </source>
</reference>
<feature type="binding site" evidence="10">
    <location>
        <position position="221"/>
    </location>
    <ligand>
        <name>Zn(2+)</name>
        <dbReference type="ChEBI" id="CHEBI:29105"/>
        <label>1</label>
    </ligand>
</feature>
<dbReference type="GO" id="GO:0005737">
    <property type="term" value="C:cytoplasm"/>
    <property type="evidence" value="ECO:0007669"/>
    <property type="project" value="UniProtKB-SubCell"/>
</dbReference>
<evidence type="ECO:0000256" key="2">
    <source>
        <dbReference type="ARBA" id="ARBA00022723"/>
    </source>
</evidence>
<dbReference type="SUPFAM" id="SSF46565">
    <property type="entry name" value="Chaperone J-domain"/>
    <property type="match status" value="1"/>
</dbReference>
<dbReference type="CDD" id="cd06257">
    <property type="entry name" value="DnaJ"/>
    <property type="match status" value="1"/>
</dbReference>
<evidence type="ECO:0000313" key="14">
    <source>
        <dbReference type="EMBL" id="SJZ39532.1"/>
    </source>
</evidence>
<comment type="function">
    <text evidence="7 10">Participates actively in the response to hyperosmotic and heat shock by preventing the aggregation of stress-denatured proteins and by disaggregating proteins, also in an autonomous, DnaK-independent fashion. Unfolded proteins bind initially to DnaJ; upon interaction with the DnaJ-bound protein, DnaK hydrolyzes its bound ATP, resulting in the formation of a stable complex. GrpE releases ADP from DnaK; ATP binding to DnaK triggers the release of the substrate protein, thus completing the reaction cycle. Several rounds of ATP-dependent interactions between DnaJ, DnaK and GrpE are required for fully efficient folding. Also involved, together with DnaK and GrpE, in the DNA replication of plasmids through activation of initiation proteins.</text>
</comment>
<keyword evidence="10" id="KW-0346">Stress response</keyword>
<dbReference type="Gene3D" id="2.60.260.20">
    <property type="entry name" value="Urease metallochaperone UreE, N-terminal domain"/>
    <property type="match status" value="2"/>
</dbReference>
<dbReference type="PANTHER" id="PTHR43096">
    <property type="entry name" value="DNAJ HOMOLOG 1, MITOCHONDRIAL-RELATED"/>
    <property type="match status" value="1"/>
</dbReference>
<evidence type="ECO:0000256" key="8">
    <source>
        <dbReference type="ARBA" id="ARBA00061004"/>
    </source>
</evidence>
<dbReference type="GO" id="GO:0042026">
    <property type="term" value="P:protein refolding"/>
    <property type="evidence" value="ECO:0007669"/>
    <property type="project" value="TreeGrafter"/>
</dbReference>
<keyword evidence="15" id="KW-1185">Reference proteome</keyword>
<feature type="binding site" evidence="10">
    <location>
        <position position="204"/>
    </location>
    <ligand>
        <name>Zn(2+)</name>
        <dbReference type="ChEBI" id="CHEBI:29105"/>
        <label>2</label>
    </ligand>
</feature>
<keyword evidence="4 10" id="KW-0863">Zinc-finger</keyword>
<dbReference type="GO" id="GO:0006260">
    <property type="term" value="P:DNA replication"/>
    <property type="evidence" value="ECO:0007669"/>
    <property type="project" value="UniProtKB-KW"/>
</dbReference>
<dbReference type="FunFam" id="1.10.287.110:FF:000034">
    <property type="entry name" value="Chaperone protein DnaJ"/>
    <property type="match status" value="1"/>
</dbReference>
<protein>
    <recommendedName>
        <fullName evidence="9 10">Chaperone protein DnaJ</fullName>
    </recommendedName>
</protein>
<comment type="cofactor">
    <cofactor evidence="10">
        <name>Zn(2+)</name>
        <dbReference type="ChEBI" id="CHEBI:29105"/>
    </cofactor>
    <text evidence="10">Binds 2 Zn(2+) ions per monomer.</text>
</comment>
<feature type="zinc finger region" description="CR-type" evidence="11">
    <location>
        <begin position="148"/>
        <end position="230"/>
    </location>
</feature>
<dbReference type="Pfam" id="PF00226">
    <property type="entry name" value="DnaJ"/>
    <property type="match status" value="1"/>
</dbReference>
<feature type="domain" description="CR-type" evidence="13">
    <location>
        <begin position="148"/>
        <end position="230"/>
    </location>
</feature>
<comment type="similarity">
    <text evidence="8 10">Belongs to the DnaJ family.</text>
</comment>
<sequence length="385" mass="41370">MPEQKRDYYEVLGVQKGATNDEIKKAFRQAAKKYHPDLNKDDPSAAEKFKECNEAYSVLSDADKRAKYDQFGFAGVDPNYAASQGGYGGGAGGFGFDGDIDLGDIFSSFFGGSGGFGGFGGGRNPNAPQRGRDIQTTVTISFEEAAKGCKKTVEVSKVEDCSKCHGTGCAEGTSPKTCTQCGGSGHITVQQGSGFFQVSSTRPCPTCNGTGKIIDKPCTKCAGRGKVRRKTKVDINIPAGIDNNQVVTARGLGDAGINGGPAGDLRVGVIVEDHKDFIRDGYDIHYEKHISIVEACLGVKVRIPTLDGDVEYSVPSGTQPNEVFRLKGKGIQRLNSVSRGDLYVHIVVDIPKSLTEEQKKLLKEFDKSYVANKGKEGFFDKFKKK</sequence>
<dbReference type="InterPro" id="IPR012724">
    <property type="entry name" value="DnaJ"/>
</dbReference>
<accession>A0A1T4KAW3</accession>
<keyword evidence="10" id="KW-0963">Cytoplasm</keyword>
<dbReference type="FunFam" id="2.10.230.10:FF:000002">
    <property type="entry name" value="Molecular chaperone DnaJ"/>
    <property type="match status" value="1"/>
</dbReference>
<feature type="binding site" evidence="10">
    <location>
        <position position="161"/>
    </location>
    <ligand>
        <name>Zn(2+)</name>
        <dbReference type="ChEBI" id="CHEBI:29105"/>
        <label>1</label>
    </ligand>
</feature>
<evidence type="ECO:0000256" key="5">
    <source>
        <dbReference type="ARBA" id="ARBA00022833"/>
    </source>
</evidence>
<dbReference type="PRINTS" id="PR00625">
    <property type="entry name" value="JDOMAIN"/>
</dbReference>
<evidence type="ECO:0000256" key="4">
    <source>
        <dbReference type="ARBA" id="ARBA00022771"/>
    </source>
</evidence>
<dbReference type="InterPro" id="IPR001305">
    <property type="entry name" value="HSP_DnaJ_Cys-rich_dom"/>
</dbReference>
<feature type="repeat" description="CXXCXGXG motif" evidence="10">
    <location>
        <begin position="204"/>
        <end position="211"/>
    </location>
</feature>
<dbReference type="SMART" id="SM00271">
    <property type="entry name" value="DnaJ"/>
    <property type="match status" value="1"/>
</dbReference>
<feature type="binding site" evidence="10">
    <location>
        <position position="218"/>
    </location>
    <ligand>
        <name>Zn(2+)</name>
        <dbReference type="ChEBI" id="CHEBI:29105"/>
        <label>1</label>
    </ligand>
</feature>
<name>A0A1T4KAW3_9FIRM</name>
<dbReference type="PROSITE" id="PS50076">
    <property type="entry name" value="DNAJ_2"/>
    <property type="match status" value="1"/>
</dbReference>
<dbReference type="HAMAP" id="MF_01152">
    <property type="entry name" value="DnaJ"/>
    <property type="match status" value="1"/>
</dbReference>
<dbReference type="CDD" id="cd10747">
    <property type="entry name" value="DnaJ_C"/>
    <property type="match status" value="1"/>
</dbReference>
<evidence type="ECO:0000259" key="13">
    <source>
        <dbReference type="PROSITE" id="PS51188"/>
    </source>
</evidence>